<dbReference type="AlphaFoldDB" id="A0AAJ4JYN0"/>
<evidence type="ECO:0000313" key="1">
    <source>
        <dbReference type="EMBL" id="QIA69298.1"/>
    </source>
</evidence>
<proteinExistence type="predicted"/>
<organism evidence="1 2">
    <name type="scientific">Spiroplasma citri</name>
    <dbReference type="NCBI Taxonomy" id="2133"/>
    <lineage>
        <taxon>Bacteria</taxon>
        <taxon>Bacillati</taxon>
        <taxon>Mycoplasmatota</taxon>
        <taxon>Mollicutes</taxon>
        <taxon>Entomoplasmatales</taxon>
        <taxon>Spiroplasmataceae</taxon>
        <taxon>Spiroplasma</taxon>
    </lineage>
</organism>
<sequence length="74" mass="8880">MQKVNKISINQFNKDNIGTLKTPWYSDIPNKAIQKINPNLKTSVVYHTHFKDYKKITKIIKIFIYNKKYHKINK</sequence>
<gene>
    <name evidence="1" type="ORF">GL298_07225</name>
</gene>
<reference evidence="1 2" key="1">
    <citation type="submission" date="2019-11" db="EMBL/GenBank/DDBJ databases">
        <title>Whole genome sequencing and comparative genomics analyses of five strains of Spiroplasma citri.</title>
        <authorList>
            <person name="Yokomi R."/>
            <person name="Chen J."/>
            <person name="Rattner R."/>
            <person name="Vidalakis G."/>
        </authorList>
    </citation>
    <scope>NUCLEOTIDE SEQUENCE [LARGE SCALE GENOMIC DNA]</scope>
    <source>
        <strain evidence="1 2">BR12</strain>
    </source>
</reference>
<evidence type="ECO:0000313" key="2">
    <source>
        <dbReference type="Proteomes" id="UP000464735"/>
    </source>
</evidence>
<dbReference type="Proteomes" id="UP000464735">
    <property type="component" value="Chromosome"/>
</dbReference>
<dbReference type="EMBL" id="CP046368">
    <property type="protein sequence ID" value="QIA69298.1"/>
    <property type="molecule type" value="Genomic_DNA"/>
</dbReference>
<accession>A0AAJ4JYN0</accession>
<name>A0AAJ4JYN0_SPICI</name>
<dbReference type="RefSeq" id="WP_164024024.1">
    <property type="nucleotide sequence ID" value="NZ_CP046368.1"/>
</dbReference>
<protein>
    <submittedName>
        <fullName evidence="1">Uncharacterized protein</fullName>
    </submittedName>
</protein>